<comment type="catalytic activity">
    <reaction evidence="7">
        <text>L-cysteinyl-[protein] + hexadecanoyl-CoA = S-hexadecanoyl-L-cysteinyl-[protein] + CoA</text>
        <dbReference type="Rhea" id="RHEA:36683"/>
        <dbReference type="Rhea" id="RHEA-COMP:10131"/>
        <dbReference type="Rhea" id="RHEA-COMP:11032"/>
        <dbReference type="ChEBI" id="CHEBI:29950"/>
        <dbReference type="ChEBI" id="CHEBI:57287"/>
        <dbReference type="ChEBI" id="CHEBI:57379"/>
        <dbReference type="ChEBI" id="CHEBI:74151"/>
        <dbReference type="EC" id="2.3.1.225"/>
    </reaction>
</comment>
<comment type="caution">
    <text evidence="9">The sequence shown here is derived from an EMBL/GenBank/DDBJ whole genome shotgun (WGS) entry which is preliminary data.</text>
</comment>
<evidence type="ECO:0000256" key="5">
    <source>
        <dbReference type="ARBA" id="ARBA00023136"/>
    </source>
</evidence>
<comment type="subcellular location">
    <subcellularLocation>
        <location evidence="1">Membrane</location>
        <topology evidence="1">Multi-pass membrane protein</topology>
    </subcellularLocation>
</comment>
<sequence length="275" mass="32205">MPIRSRIYPKSIGDVCVTTFMFLIIPVIYYFELWIVLPTFHTPWCSTYIFHFTMGNFILFNLSGNLINIILTDTSIKGRILPAEINKNWRFCTVCEAFAPPRSWHCPTCNECILKRDHHCLFTSCCIGHYNHRYFLVFVFYIFIATLYSSMFNIQFILDRFETVTWLSIVKLVFPLAILFLEWSLAQFYVALIIIVTLGCLFTGTLLWYHGLLIAKGLVTHERKEKLSVYDRGYIENIKVVLGTRWYLVWISPFIRSELPCDGVEWITNVSVKGK</sequence>
<feature type="transmembrane region" description="Helical" evidence="7">
    <location>
        <begin position="164"/>
        <end position="181"/>
    </location>
</feature>
<name>A0ABD1FHW1_HYPHA</name>
<gene>
    <name evidence="9" type="ORF">ABEB36_001859</name>
</gene>
<comment type="domain">
    <text evidence="7">The DHHC domain is required for palmitoyltransferase activity.</text>
</comment>
<reference evidence="9 10" key="1">
    <citation type="submission" date="2024-05" db="EMBL/GenBank/DDBJ databases">
        <title>Genetic variation in Jamaican populations of the coffee berry borer (Hypothenemus hampei).</title>
        <authorList>
            <person name="Errbii M."/>
            <person name="Myrie A."/>
        </authorList>
    </citation>
    <scope>NUCLEOTIDE SEQUENCE [LARGE SCALE GENOMIC DNA]</scope>
    <source>
        <strain evidence="9">JA-Hopewell-2020-01-JO</strain>
        <tissue evidence="9">Whole body</tissue>
    </source>
</reference>
<feature type="domain" description="Palmitoyltransferase DHHC" evidence="8">
    <location>
        <begin position="86"/>
        <end position="225"/>
    </location>
</feature>
<keyword evidence="6 7" id="KW-0012">Acyltransferase</keyword>
<feature type="transmembrane region" description="Helical" evidence="7">
    <location>
        <begin position="188"/>
        <end position="209"/>
    </location>
</feature>
<dbReference type="GO" id="GO:0019706">
    <property type="term" value="F:protein-cysteine S-palmitoyltransferase activity"/>
    <property type="evidence" value="ECO:0007669"/>
    <property type="project" value="UniProtKB-EC"/>
</dbReference>
<dbReference type="InterPro" id="IPR039859">
    <property type="entry name" value="PFA4/ZDH16/20/ERF2-like"/>
</dbReference>
<evidence type="ECO:0000313" key="10">
    <source>
        <dbReference type="Proteomes" id="UP001566132"/>
    </source>
</evidence>
<dbReference type="PROSITE" id="PS50216">
    <property type="entry name" value="DHHC"/>
    <property type="match status" value="1"/>
</dbReference>
<proteinExistence type="inferred from homology"/>
<accession>A0ABD1FHW1</accession>
<dbReference type="EC" id="2.3.1.225" evidence="7"/>
<keyword evidence="2 7" id="KW-0808">Transferase</keyword>
<dbReference type="Pfam" id="PF01529">
    <property type="entry name" value="DHHC"/>
    <property type="match status" value="1"/>
</dbReference>
<dbReference type="InterPro" id="IPR001594">
    <property type="entry name" value="Palmitoyltrfase_DHHC"/>
</dbReference>
<evidence type="ECO:0000256" key="3">
    <source>
        <dbReference type="ARBA" id="ARBA00022692"/>
    </source>
</evidence>
<dbReference type="EMBL" id="JBDJPC010000001">
    <property type="protein sequence ID" value="KAL1518198.1"/>
    <property type="molecule type" value="Genomic_DNA"/>
</dbReference>
<keyword evidence="4 7" id="KW-1133">Transmembrane helix</keyword>
<evidence type="ECO:0000256" key="2">
    <source>
        <dbReference type="ARBA" id="ARBA00022679"/>
    </source>
</evidence>
<dbReference type="GO" id="GO:0016020">
    <property type="term" value="C:membrane"/>
    <property type="evidence" value="ECO:0007669"/>
    <property type="project" value="UniProtKB-SubCell"/>
</dbReference>
<dbReference type="Proteomes" id="UP001566132">
    <property type="component" value="Unassembled WGS sequence"/>
</dbReference>
<comment type="similarity">
    <text evidence="7">Belongs to the DHHC palmitoyltransferase family.</text>
</comment>
<keyword evidence="10" id="KW-1185">Reference proteome</keyword>
<feature type="transmembrane region" description="Helical" evidence="7">
    <location>
        <begin position="134"/>
        <end position="158"/>
    </location>
</feature>
<evidence type="ECO:0000313" key="9">
    <source>
        <dbReference type="EMBL" id="KAL1518198.1"/>
    </source>
</evidence>
<evidence type="ECO:0000256" key="4">
    <source>
        <dbReference type="ARBA" id="ARBA00022989"/>
    </source>
</evidence>
<evidence type="ECO:0000256" key="6">
    <source>
        <dbReference type="ARBA" id="ARBA00023315"/>
    </source>
</evidence>
<keyword evidence="3 7" id="KW-0812">Transmembrane</keyword>
<evidence type="ECO:0000256" key="7">
    <source>
        <dbReference type="RuleBase" id="RU079119"/>
    </source>
</evidence>
<keyword evidence="5 7" id="KW-0472">Membrane</keyword>
<protein>
    <recommendedName>
        <fullName evidence="7">Palmitoyltransferase</fullName>
        <ecNumber evidence="7">2.3.1.225</ecNumber>
    </recommendedName>
</protein>
<feature type="transmembrane region" description="Helical" evidence="7">
    <location>
        <begin position="48"/>
        <end position="71"/>
    </location>
</feature>
<feature type="transmembrane region" description="Helical" evidence="7">
    <location>
        <begin position="12"/>
        <end position="36"/>
    </location>
</feature>
<evidence type="ECO:0000259" key="8">
    <source>
        <dbReference type="Pfam" id="PF01529"/>
    </source>
</evidence>
<dbReference type="PANTHER" id="PTHR12246">
    <property type="entry name" value="PALMITOYLTRANSFERASE ZDHHC16"/>
    <property type="match status" value="1"/>
</dbReference>
<evidence type="ECO:0000256" key="1">
    <source>
        <dbReference type="ARBA" id="ARBA00004141"/>
    </source>
</evidence>
<organism evidence="9 10">
    <name type="scientific">Hypothenemus hampei</name>
    <name type="common">Coffee berry borer</name>
    <dbReference type="NCBI Taxonomy" id="57062"/>
    <lineage>
        <taxon>Eukaryota</taxon>
        <taxon>Metazoa</taxon>
        <taxon>Ecdysozoa</taxon>
        <taxon>Arthropoda</taxon>
        <taxon>Hexapoda</taxon>
        <taxon>Insecta</taxon>
        <taxon>Pterygota</taxon>
        <taxon>Neoptera</taxon>
        <taxon>Endopterygota</taxon>
        <taxon>Coleoptera</taxon>
        <taxon>Polyphaga</taxon>
        <taxon>Cucujiformia</taxon>
        <taxon>Curculionidae</taxon>
        <taxon>Scolytinae</taxon>
        <taxon>Hypothenemus</taxon>
    </lineage>
</organism>
<dbReference type="AlphaFoldDB" id="A0ABD1FHW1"/>